<feature type="region of interest" description="Disordered" evidence="1">
    <location>
        <begin position="159"/>
        <end position="222"/>
    </location>
</feature>
<evidence type="ECO:0000313" key="2">
    <source>
        <dbReference type="EMBL" id="CAK0831119.1"/>
    </source>
</evidence>
<comment type="caution">
    <text evidence="2">The sequence shown here is derived from an EMBL/GenBank/DDBJ whole genome shotgun (WGS) entry which is preliminary data.</text>
</comment>
<protein>
    <submittedName>
        <fullName evidence="2">Uncharacterized protein</fullName>
    </submittedName>
</protein>
<reference evidence="2" key="1">
    <citation type="submission" date="2023-10" db="EMBL/GenBank/DDBJ databases">
        <authorList>
            <person name="Chen Y."/>
            <person name="Shah S."/>
            <person name="Dougan E. K."/>
            <person name="Thang M."/>
            <person name="Chan C."/>
        </authorList>
    </citation>
    <scope>NUCLEOTIDE SEQUENCE [LARGE SCALE GENOMIC DNA]</scope>
</reference>
<proteinExistence type="predicted"/>
<feature type="compositionally biased region" description="Basic and acidic residues" evidence="1">
    <location>
        <begin position="286"/>
        <end position="304"/>
    </location>
</feature>
<feature type="compositionally biased region" description="Low complexity" evidence="1">
    <location>
        <begin position="387"/>
        <end position="401"/>
    </location>
</feature>
<organism evidence="2 3">
    <name type="scientific">Prorocentrum cordatum</name>
    <dbReference type="NCBI Taxonomy" id="2364126"/>
    <lineage>
        <taxon>Eukaryota</taxon>
        <taxon>Sar</taxon>
        <taxon>Alveolata</taxon>
        <taxon>Dinophyceae</taxon>
        <taxon>Prorocentrales</taxon>
        <taxon>Prorocentraceae</taxon>
        <taxon>Prorocentrum</taxon>
    </lineage>
</organism>
<feature type="compositionally biased region" description="Acidic residues" evidence="1">
    <location>
        <begin position="328"/>
        <end position="339"/>
    </location>
</feature>
<dbReference type="EMBL" id="CAUYUJ010011115">
    <property type="protein sequence ID" value="CAK0831119.1"/>
    <property type="molecule type" value="Genomic_DNA"/>
</dbReference>
<name>A0ABN9SHG6_9DINO</name>
<evidence type="ECO:0000256" key="1">
    <source>
        <dbReference type="SAM" id="MobiDB-lite"/>
    </source>
</evidence>
<feature type="compositionally biased region" description="Basic and acidic residues" evidence="1">
    <location>
        <begin position="409"/>
        <end position="425"/>
    </location>
</feature>
<feature type="compositionally biased region" description="Polar residues" evidence="1">
    <location>
        <begin position="164"/>
        <end position="189"/>
    </location>
</feature>
<dbReference type="Proteomes" id="UP001189429">
    <property type="component" value="Unassembled WGS sequence"/>
</dbReference>
<keyword evidence="3" id="KW-1185">Reference proteome</keyword>
<feature type="region of interest" description="Disordered" evidence="1">
    <location>
        <begin position="269"/>
        <end position="432"/>
    </location>
</feature>
<evidence type="ECO:0000313" key="3">
    <source>
        <dbReference type="Proteomes" id="UP001189429"/>
    </source>
</evidence>
<sequence length="505" mass="53508">MIITIITTNSILSSGPAAGPMRASPFGSEAAVAGPGHALRDAVEEGEQEYQTDQAARHFEDAAGEIFAAHTFDDKECQTDLKMRHFGVTHAMDDEDALDYETDFFPTLIVHGEPEQTPEKDGLIMKDAWQGIQAVEPDGDCIRSDAECCHFRDTDQDRRLSATIPVSSSSPREEQLMSQAPERTSSHPSQRLAAMDSSGAGKTSHRGGGDAGGSCRGSDNLAIDEEPLDDRTFAVEHAEPQDDQTEYAATAPMPMANISELKTHYDDTTAAGGVTTPSGGIITGINKDDDGRTADECEDTRCEESSDEESLASLVVRIPMSGHTDSGEERDDEDDDEGGDYLKKEGSRAACSPPREDTPSAGPGGKEPAATSTPDAQTRPGGGASGGRALSLPGLAPPAAGCENAPAKDPQRVETNDDGERRKESVTTPPTAAAGARSLEYILVLAEVRCWHEEGGMALPDIHARLMREAAQHQAQGAAQRDHALVRRGVACAMAAQAMSERGLA</sequence>
<gene>
    <name evidence="2" type="ORF">PCOR1329_LOCUS29556</name>
</gene>
<accession>A0ABN9SHG6</accession>